<reference evidence="9" key="1">
    <citation type="submission" date="2024-02" db="EMBL/GenBank/DDBJ databases">
        <authorList>
            <consortium name="ELIXIR-Norway"/>
            <consortium name="Elixir Norway"/>
        </authorList>
    </citation>
    <scope>NUCLEOTIDE SEQUENCE</scope>
</reference>
<dbReference type="EMBL" id="OZ019897">
    <property type="protein sequence ID" value="CAK9225538.1"/>
    <property type="molecule type" value="Genomic_DNA"/>
</dbReference>
<evidence type="ECO:0000313" key="10">
    <source>
        <dbReference type="Proteomes" id="UP001497512"/>
    </source>
</evidence>
<keyword evidence="4" id="KW-0418">Kinase</keyword>
<organism evidence="9 10">
    <name type="scientific">Sphagnum troendelagicum</name>
    <dbReference type="NCBI Taxonomy" id="128251"/>
    <lineage>
        <taxon>Eukaryota</taxon>
        <taxon>Viridiplantae</taxon>
        <taxon>Streptophyta</taxon>
        <taxon>Embryophyta</taxon>
        <taxon>Bryophyta</taxon>
        <taxon>Sphagnophytina</taxon>
        <taxon>Sphagnopsida</taxon>
        <taxon>Sphagnales</taxon>
        <taxon>Sphagnaceae</taxon>
        <taxon>Sphagnum</taxon>
    </lineage>
</organism>
<feature type="compositionally biased region" description="Polar residues" evidence="7">
    <location>
        <begin position="1292"/>
        <end position="1301"/>
    </location>
</feature>
<dbReference type="PROSITE" id="PS50011">
    <property type="entry name" value="PROTEIN_KINASE_DOM"/>
    <property type="match status" value="1"/>
</dbReference>
<feature type="binding site" evidence="6">
    <location>
        <position position="1038"/>
    </location>
    <ligand>
        <name>ATP</name>
        <dbReference type="ChEBI" id="CHEBI:30616"/>
    </ligand>
</feature>
<sequence>IANDDPRTPSDHSPPPGSSQDRPTALVSSSLGTDNSQVPGTIPPPIAEAPITLSLTPDYPQVADAAWAPILSVSAATPTPGADEASAPILVVPSPIPAEAPSTLSTPSSVPVPAPTPASSANSPASLVPAPIAVPPSVRTSSAPVPSANPPLGPASSVPAPSGGISSAPTSATPAASASASPDIAPSTPAANTPADSVSPVPAQSGDTPSDSASATPAANATLPPGTPPSTPASSPSDSGSSVAAPSGDTPSAPASSTPAASADMPSAPSAPAASPPSDSGSSVPAPSGVTPSVTPAASPPSDSGSSVPAPSGVTPSVTPAASPPSDTGSGDTPPAPGSTTPAASADPPSGTSPSTPAAIPPSGTAPSTPAATPPSGSGSSLPTPSGDTPLTPVSTTPAGSADPPSGTSPSMPAATPSSGSGSSLPTPSGDTPLTPVSTTPAGSADPPSGTSPSTPAATPPSGSGSSLPTPSGDPSAPASTTPPASADPPSGTALSTPADVPPSSSGSSVPAPSGDTPSAPASATPAASADPPSGTALSTPADVPPSSSGSSVPAPSGDTPSAPASATPAASADPPSGTAPSTPAGTPLSGSGSSVPASSGDTPSTPASTTPAASADAPSGTSPSTPAAVPPSGSGSSVPASSGDTPSAPAYMTPAPGAGPTSGSSPSAPATSPPSGSGSSAPALSGDTPSTPISASPTASADTPSQTPSSTPAGPASDPASTPTAGSLSPVWTPRKDRQVGSTLYIHFSDADCVCEEGYTNTPPGSPWRCVVPMQATLQLEISLEVLFPLVSELARELANELLLLQSQVRIVGANAVDPDLDQTDVNADFVPLHQVFDNSTAVLLASRLWTQQVMLDKLLFGPSYKVVRVQYPGLPPFPGSKAPHASSPQTNRGTTQGVGTKKGGLKMSHKKISLIAVASAIGIVISLGVIWFMRLWRCGLWEGSVAVIEPVSMSTSRQSEQHPGTIPFSGDSKLPGMSTTMFESGMPVYTGSTRRFSLAELERATEKFKIDNIVGEGGFGRVYRGVLDNGVCVAIKVLTCVHQQGNYEFIAEVEMLSRLHHRNLVTLIGICTENHTCFLVYEFVPNGSVESHLHGADRLIAPLEWRARVKIALGAARGLAYLHEDSIPRVIHRDFKASNILLEDDFTPKVSDFGLAKEAADGGKSQHVSTRVMGTFGYVAPEYAMTGHLLVKSDVYSYGVVLLELLSGRKPVDISQPHGQENLVTWARPLLCSKEGLEMLVDSGLHNNFHFDDYRRMAAIASMCVQPEVSHRPSMGEVVQALLPLFKNSTAASDSSPQEEFSAPGRTGISVATSSQPNSQNLSSTSINSSDYDSEPLHHQNGQSLSSEISTGSGRHIRQLIGSFHHHSTSFISQTPLRNKPAPQSRDRGMKAVAKSDHGSTRDRGKQKQRGFSNCYWA</sequence>
<dbReference type="PANTHER" id="PTHR47989">
    <property type="entry name" value="OS01G0750732 PROTEIN"/>
    <property type="match status" value="1"/>
</dbReference>
<evidence type="ECO:0000256" key="1">
    <source>
        <dbReference type="ARBA" id="ARBA00022527"/>
    </source>
</evidence>
<dbReference type="InterPro" id="IPR057597">
    <property type="entry name" value="ALE2_N"/>
</dbReference>
<dbReference type="Pfam" id="PF23180">
    <property type="entry name" value="ALE2_N"/>
    <property type="match status" value="1"/>
</dbReference>
<feature type="region of interest" description="Disordered" evidence="7">
    <location>
        <begin position="1372"/>
        <end position="1420"/>
    </location>
</feature>
<evidence type="ECO:0000256" key="7">
    <source>
        <dbReference type="SAM" id="MobiDB-lite"/>
    </source>
</evidence>
<dbReference type="CDD" id="cd14066">
    <property type="entry name" value="STKc_IRAK"/>
    <property type="match status" value="1"/>
</dbReference>
<feature type="compositionally biased region" description="Basic and acidic residues" evidence="7">
    <location>
        <begin position="1"/>
        <end position="10"/>
    </location>
</feature>
<evidence type="ECO:0000256" key="2">
    <source>
        <dbReference type="ARBA" id="ARBA00022679"/>
    </source>
</evidence>
<dbReference type="PROSITE" id="PS00107">
    <property type="entry name" value="PROTEIN_KINASE_ATP"/>
    <property type="match status" value="1"/>
</dbReference>
<feature type="compositionally biased region" description="Low complexity" evidence="7">
    <location>
        <begin position="232"/>
        <end position="393"/>
    </location>
</feature>
<feature type="compositionally biased region" description="Low complexity" evidence="7">
    <location>
        <begin position="208"/>
        <end position="224"/>
    </location>
</feature>
<evidence type="ECO:0000313" key="9">
    <source>
        <dbReference type="EMBL" id="CAK9225538.1"/>
    </source>
</evidence>
<evidence type="ECO:0000256" key="6">
    <source>
        <dbReference type="PROSITE-ProRule" id="PRU10141"/>
    </source>
</evidence>
<feature type="compositionally biased region" description="Low complexity" evidence="7">
    <location>
        <begin position="117"/>
        <end position="131"/>
    </location>
</feature>
<evidence type="ECO:0000256" key="5">
    <source>
        <dbReference type="ARBA" id="ARBA00022840"/>
    </source>
</evidence>
<feature type="compositionally biased region" description="Basic and acidic residues" evidence="7">
    <location>
        <begin position="1387"/>
        <end position="1408"/>
    </location>
</feature>
<dbReference type="InterPro" id="IPR000719">
    <property type="entry name" value="Prot_kinase_dom"/>
</dbReference>
<dbReference type="Proteomes" id="UP001497512">
    <property type="component" value="Chromosome 5"/>
</dbReference>
<dbReference type="PANTHER" id="PTHR47989:SF45">
    <property type="entry name" value="OS01G0709500 PROTEIN"/>
    <property type="match status" value="1"/>
</dbReference>
<accession>A0ABP0UP46</accession>
<feature type="compositionally biased region" description="Low complexity" evidence="7">
    <location>
        <begin position="404"/>
        <end position="646"/>
    </location>
</feature>
<evidence type="ECO:0000259" key="8">
    <source>
        <dbReference type="PROSITE" id="PS50011"/>
    </source>
</evidence>
<keyword evidence="10" id="KW-1185">Reference proteome</keyword>
<dbReference type="Gene3D" id="3.30.200.20">
    <property type="entry name" value="Phosphorylase Kinase, domain 1"/>
    <property type="match status" value="1"/>
</dbReference>
<feature type="region of interest" description="Disordered" evidence="7">
    <location>
        <begin position="1"/>
        <end position="49"/>
    </location>
</feature>
<dbReference type="InterPro" id="IPR017441">
    <property type="entry name" value="Protein_kinase_ATP_BS"/>
</dbReference>
<dbReference type="InterPro" id="IPR008271">
    <property type="entry name" value="Ser/Thr_kinase_AS"/>
</dbReference>
<dbReference type="Pfam" id="PF07714">
    <property type="entry name" value="PK_Tyr_Ser-Thr"/>
    <property type="match status" value="1"/>
</dbReference>
<keyword evidence="2" id="KW-0808">Transferase</keyword>
<evidence type="ECO:0000256" key="3">
    <source>
        <dbReference type="ARBA" id="ARBA00022741"/>
    </source>
</evidence>
<feature type="region of interest" description="Disordered" evidence="7">
    <location>
        <begin position="1292"/>
        <end position="1354"/>
    </location>
</feature>
<feature type="region of interest" description="Disordered" evidence="7">
    <location>
        <begin position="94"/>
        <end position="736"/>
    </location>
</feature>
<proteinExistence type="predicted"/>
<dbReference type="SUPFAM" id="SSF56112">
    <property type="entry name" value="Protein kinase-like (PK-like)"/>
    <property type="match status" value="1"/>
</dbReference>
<feature type="compositionally biased region" description="Low complexity" evidence="7">
    <location>
        <begin position="100"/>
        <end position="109"/>
    </location>
</feature>
<feature type="region of interest" description="Disordered" evidence="7">
    <location>
        <begin position="880"/>
        <end position="906"/>
    </location>
</feature>
<dbReference type="Gene3D" id="1.10.510.10">
    <property type="entry name" value="Transferase(Phosphotransferase) domain 1"/>
    <property type="match status" value="1"/>
</dbReference>
<dbReference type="InterPro" id="IPR011009">
    <property type="entry name" value="Kinase-like_dom_sf"/>
</dbReference>
<feature type="compositionally biased region" description="Low complexity" evidence="7">
    <location>
        <begin position="1320"/>
        <end position="1333"/>
    </location>
</feature>
<gene>
    <name evidence="9" type="ORF">CSSPTR1EN2_LOCUS17652</name>
</gene>
<name>A0ABP0UP46_9BRYO</name>
<feature type="domain" description="Protein kinase" evidence="8">
    <location>
        <begin position="1010"/>
        <end position="1288"/>
    </location>
</feature>
<evidence type="ECO:0000256" key="4">
    <source>
        <dbReference type="ARBA" id="ARBA00022777"/>
    </source>
</evidence>
<dbReference type="InterPro" id="IPR001245">
    <property type="entry name" value="Ser-Thr/Tyr_kinase_cat_dom"/>
</dbReference>
<feature type="compositionally biased region" description="Low complexity" evidence="7">
    <location>
        <begin position="654"/>
        <end position="728"/>
    </location>
</feature>
<dbReference type="PROSITE" id="PS00108">
    <property type="entry name" value="PROTEIN_KINASE_ST"/>
    <property type="match status" value="1"/>
</dbReference>
<keyword evidence="1" id="KW-0723">Serine/threonine-protein kinase</keyword>
<keyword evidence="5 6" id="KW-0067">ATP-binding</keyword>
<feature type="non-terminal residue" evidence="9">
    <location>
        <position position="1420"/>
    </location>
</feature>
<feature type="compositionally biased region" description="Polar residues" evidence="7">
    <location>
        <begin position="18"/>
        <end position="38"/>
    </location>
</feature>
<feature type="compositionally biased region" description="Low complexity" evidence="7">
    <location>
        <begin position="166"/>
        <end position="191"/>
    </location>
</feature>
<feature type="compositionally biased region" description="Polar residues" evidence="7">
    <location>
        <begin position="1342"/>
        <end position="1354"/>
    </location>
</feature>
<protein>
    <recommendedName>
        <fullName evidence="8">Protein kinase domain-containing protein</fullName>
    </recommendedName>
</protein>
<keyword evidence="3 6" id="KW-0547">Nucleotide-binding</keyword>